<dbReference type="EMBL" id="SNRW01005165">
    <property type="protein sequence ID" value="KAA6385661.1"/>
    <property type="molecule type" value="Genomic_DNA"/>
</dbReference>
<dbReference type="Proteomes" id="UP000324800">
    <property type="component" value="Unassembled WGS sequence"/>
</dbReference>
<gene>
    <name evidence="1" type="ORF">EZS28_018812</name>
</gene>
<accession>A0A5J4VSW1</accession>
<dbReference type="AlphaFoldDB" id="A0A5J4VSW1"/>
<proteinExistence type="predicted"/>
<protein>
    <submittedName>
        <fullName evidence="1">Uncharacterized protein</fullName>
    </submittedName>
</protein>
<sequence length="306" mass="35990">MIYLKECHKKPEKNNQRRDRRQVILRNKEINPTATRNATEILEKLYPPQSAAFPNILIPSKSNLNVDASYSPDPVTKIPPPYPVGQLYIESAFASHSYIKASLVSKKLELEEILKNKSFIDLYLYLKLKDEQMIDNFSHREETEVDSLEKVKQKVNQCLKKYSFSIKMMEKYSFSTKKKEKYSFSTKKMEKYSFSTKKKEKYSFSTKKKENSVIVPNSPQEEGFITIMIQSMENELETYTEHDLNQEFFALIVHCIWIHQYKEVRIRICSILKEVGELDRKFKLNEAVFANFKLEENEQAMDSILG</sequence>
<organism evidence="1 2">
    <name type="scientific">Streblomastix strix</name>
    <dbReference type="NCBI Taxonomy" id="222440"/>
    <lineage>
        <taxon>Eukaryota</taxon>
        <taxon>Metamonada</taxon>
        <taxon>Preaxostyla</taxon>
        <taxon>Oxymonadida</taxon>
        <taxon>Streblomastigidae</taxon>
        <taxon>Streblomastix</taxon>
    </lineage>
</organism>
<evidence type="ECO:0000313" key="2">
    <source>
        <dbReference type="Proteomes" id="UP000324800"/>
    </source>
</evidence>
<feature type="non-terminal residue" evidence="1">
    <location>
        <position position="306"/>
    </location>
</feature>
<evidence type="ECO:0000313" key="1">
    <source>
        <dbReference type="EMBL" id="KAA6385661.1"/>
    </source>
</evidence>
<name>A0A5J4VSW1_9EUKA</name>
<comment type="caution">
    <text evidence="1">The sequence shown here is derived from an EMBL/GenBank/DDBJ whole genome shotgun (WGS) entry which is preliminary data.</text>
</comment>
<reference evidence="1 2" key="1">
    <citation type="submission" date="2019-03" db="EMBL/GenBank/DDBJ databases">
        <title>Single cell metagenomics reveals metabolic interactions within the superorganism composed of flagellate Streblomastix strix and complex community of Bacteroidetes bacteria on its surface.</title>
        <authorList>
            <person name="Treitli S.C."/>
            <person name="Kolisko M."/>
            <person name="Husnik F."/>
            <person name="Keeling P."/>
            <person name="Hampl V."/>
        </authorList>
    </citation>
    <scope>NUCLEOTIDE SEQUENCE [LARGE SCALE GENOMIC DNA]</scope>
    <source>
        <strain evidence="1">ST1C</strain>
    </source>
</reference>